<sequence length="101" mass="11352">MVVTGVAIDRLLPLISPYLLLLLLSFPYCCHVSSQSTVRYLPGFNGPLPFHMETGYVGVGDMNEDQLFYFFVESETNPKEDPLMMWLTGGPGCSAWRWSSL</sequence>
<protein>
    <submittedName>
        <fullName evidence="1">Uncharacterized protein</fullName>
    </submittedName>
</protein>
<accession>A0ACC2M6M1</accession>
<proteinExistence type="predicted"/>
<reference evidence="1 2" key="1">
    <citation type="journal article" date="2022" name="Hortic Res">
        <title>A haplotype resolved chromosomal level avocado genome allows analysis of novel avocado genes.</title>
        <authorList>
            <person name="Nath O."/>
            <person name="Fletcher S.J."/>
            <person name="Hayward A."/>
            <person name="Shaw L.M."/>
            <person name="Masouleh A.K."/>
            <person name="Furtado A."/>
            <person name="Henry R.J."/>
            <person name="Mitter N."/>
        </authorList>
    </citation>
    <scope>NUCLEOTIDE SEQUENCE [LARGE SCALE GENOMIC DNA]</scope>
    <source>
        <strain evidence="2">cv. Hass</strain>
    </source>
</reference>
<name>A0ACC2M6M1_PERAE</name>
<dbReference type="EMBL" id="CM056813">
    <property type="protein sequence ID" value="KAJ8641319.1"/>
    <property type="molecule type" value="Genomic_DNA"/>
</dbReference>
<organism evidence="1 2">
    <name type="scientific">Persea americana</name>
    <name type="common">Avocado</name>
    <dbReference type="NCBI Taxonomy" id="3435"/>
    <lineage>
        <taxon>Eukaryota</taxon>
        <taxon>Viridiplantae</taxon>
        <taxon>Streptophyta</taxon>
        <taxon>Embryophyta</taxon>
        <taxon>Tracheophyta</taxon>
        <taxon>Spermatophyta</taxon>
        <taxon>Magnoliopsida</taxon>
        <taxon>Magnoliidae</taxon>
        <taxon>Laurales</taxon>
        <taxon>Lauraceae</taxon>
        <taxon>Persea</taxon>
    </lineage>
</organism>
<dbReference type="Proteomes" id="UP001234297">
    <property type="component" value="Chromosome 5"/>
</dbReference>
<evidence type="ECO:0000313" key="2">
    <source>
        <dbReference type="Proteomes" id="UP001234297"/>
    </source>
</evidence>
<keyword evidence="2" id="KW-1185">Reference proteome</keyword>
<gene>
    <name evidence="1" type="ORF">MRB53_018013</name>
</gene>
<comment type="caution">
    <text evidence="1">The sequence shown here is derived from an EMBL/GenBank/DDBJ whole genome shotgun (WGS) entry which is preliminary data.</text>
</comment>
<evidence type="ECO:0000313" key="1">
    <source>
        <dbReference type="EMBL" id="KAJ8641319.1"/>
    </source>
</evidence>